<dbReference type="Gene3D" id="1.10.10.60">
    <property type="entry name" value="Homeodomain-like"/>
    <property type="match status" value="1"/>
</dbReference>
<dbReference type="GO" id="GO:0043916">
    <property type="term" value="F:DNA-7-methylguanine glycosylase activity"/>
    <property type="evidence" value="ECO:0007669"/>
    <property type="project" value="TreeGrafter"/>
</dbReference>
<dbReference type="RefSeq" id="WP_144042530.1">
    <property type="nucleotide sequence ID" value="NZ_BMPL01000050.1"/>
</dbReference>
<organism evidence="9 10">
    <name type="scientific">Shewanella hanedai</name>
    <name type="common">Alteromonas hanedai</name>
    <dbReference type="NCBI Taxonomy" id="25"/>
    <lineage>
        <taxon>Bacteria</taxon>
        <taxon>Pseudomonadati</taxon>
        <taxon>Pseudomonadota</taxon>
        <taxon>Gammaproteobacteria</taxon>
        <taxon>Alteromonadales</taxon>
        <taxon>Shewanellaceae</taxon>
        <taxon>Shewanella</taxon>
    </lineage>
</organism>
<dbReference type="Gene3D" id="3.40.10.10">
    <property type="entry name" value="DNA Methylphosphotriester Repair Domain"/>
    <property type="match status" value="1"/>
</dbReference>
<keyword evidence="5" id="KW-0010">Activator</keyword>
<evidence type="ECO:0000256" key="2">
    <source>
        <dbReference type="ARBA" id="ARBA00022603"/>
    </source>
</evidence>
<dbReference type="InterPro" id="IPR009057">
    <property type="entry name" value="Homeodomain-like_sf"/>
</dbReference>
<proteinExistence type="predicted"/>
<evidence type="ECO:0000256" key="3">
    <source>
        <dbReference type="ARBA" id="ARBA00022763"/>
    </source>
</evidence>
<dbReference type="GO" id="GO:0003700">
    <property type="term" value="F:DNA-binding transcription factor activity"/>
    <property type="evidence" value="ECO:0007669"/>
    <property type="project" value="InterPro"/>
</dbReference>
<dbReference type="Proteomes" id="UP000318126">
    <property type="component" value="Unassembled WGS sequence"/>
</dbReference>
<dbReference type="InterPro" id="IPR035451">
    <property type="entry name" value="Ada-like_dom_sf"/>
</dbReference>
<dbReference type="PANTHER" id="PTHR43003:SF13">
    <property type="entry name" value="DNA-3-METHYLADENINE GLYCOSYLASE 2"/>
    <property type="match status" value="1"/>
</dbReference>
<sequence>MCTNSSRPLSHESCRRARLARDPRFDGVFFTGVLSTGIFCRSICPAAPAKEENVRYFFSAISAANAGLRPCLRCRPDSAPGSSAWKGTQTTVDRALSLIDAGYLFGDNGGSLESLAEKLGITSRYLRKLFLEKVGTSPNKYAQFRQLMFAKQLLHQTDLSITHVGLAAGFSSIRRFNEVFQQTLALTPSALRKKRGTNMSQDKHEQGEVCLSMQLAYRPPLNWQKQLDFYRLRMVEGMEWDNKAEGYSRSFQIGNVKGFFEAEHDEAHHRFNVTIHLADTQALPVLKEVVTQIKRVLDLDADMAQIQTSLSSIDIINNAILDGLRLPGTWSAFEAGCRAILGQQVSVVQATKLLNLMVNANGEELTLSGRVIRLFPTPDAIANASLDELKMPGARKAALNAFGQFVSEHPHASVDDWINIKGIGPWTVAYAKMRGLSDPNILLCSDLIVKKKVLKRYEELHGTTEHLVKKSAKNSTDNMPTAINYKAVTEQLESNIAPWGSYLTFQLWNLA</sequence>
<dbReference type="EMBL" id="VKGK01000044">
    <property type="protein sequence ID" value="TRY11766.1"/>
    <property type="molecule type" value="Genomic_DNA"/>
</dbReference>
<feature type="domain" description="HTH araC/xylS-type" evidence="8">
    <location>
        <begin position="93"/>
        <end position="194"/>
    </location>
</feature>
<keyword evidence="10" id="KW-1185">Reference proteome</keyword>
<dbReference type="GO" id="GO:0032259">
    <property type="term" value="P:methylation"/>
    <property type="evidence" value="ECO:0007669"/>
    <property type="project" value="UniProtKB-KW"/>
</dbReference>
<dbReference type="InterPro" id="IPR051912">
    <property type="entry name" value="Alkylbase_DNA_Glycosylase/TA"/>
</dbReference>
<dbReference type="GO" id="GO:0008725">
    <property type="term" value="F:DNA-3-methyladenine glycosylase activity"/>
    <property type="evidence" value="ECO:0007669"/>
    <property type="project" value="TreeGrafter"/>
</dbReference>
<dbReference type="AlphaFoldDB" id="A0A553JH45"/>
<keyword evidence="4" id="KW-0805">Transcription regulation</keyword>
<protein>
    <submittedName>
        <fullName evidence="9">Helix-turn-helix domain-containing protein</fullName>
    </submittedName>
</protein>
<dbReference type="InterPro" id="IPR010316">
    <property type="entry name" value="AlkA_N"/>
</dbReference>
<evidence type="ECO:0000256" key="7">
    <source>
        <dbReference type="ARBA" id="ARBA00023204"/>
    </source>
</evidence>
<keyword evidence="2" id="KW-0489">Methyltransferase</keyword>
<dbReference type="GO" id="GO:0005737">
    <property type="term" value="C:cytoplasm"/>
    <property type="evidence" value="ECO:0007669"/>
    <property type="project" value="TreeGrafter"/>
</dbReference>
<dbReference type="Pfam" id="PF02805">
    <property type="entry name" value="Ada_Zn_binding"/>
    <property type="match status" value="1"/>
</dbReference>
<dbReference type="Gene3D" id="1.10.340.30">
    <property type="entry name" value="Hypothetical protein, domain 2"/>
    <property type="match status" value="1"/>
</dbReference>
<dbReference type="InterPro" id="IPR018060">
    <property type="entry name" value="HTH_AraC"/>
</dbReference>
<dbReference type="SUPFAM" id="SSF46689">
    <property type="entry name" value="Homeodomain-like"/>
    <property type="match status" value="1"/>
</dbReference>
<dbReference type="SMART" id="SM01009">
    <property type="entry name" value="AlkA_N"/>
    <property type="match status" value="1"/>
</dbReference>
<dbReference type="GO" id="GO:0008270">
    <property type="term" value="F:zinc ion binding"/>
    <property type="evidence" value="ECO:0007669"/>
    <property type="project" value="InterPro"/>
</dbReference>
<keyword evidence="6" id="KW-0804">Transcription</keyword>
<evidence type="ECO:0000259" key="8">
    <source>
        <dbReference type="PROSITE" id="PS01124"/>
    </source>
</evidence>
<reference evidence="10" key="1">
    <citation type="submission" date="2019-07" db="EMBL/GenBank/DDBJ databases">
        <title>Shewanella sp. YLB-08 draft genomic sequence.</title>
        <authorList>
            <person name="Yu L."/>
        </authorList>
    </citation>
    <scope>NUCLEOTIDE SEQUENCE [LARGE SCALE GENOMIC DNA]</scope>
    <source>
        <strain evidence="10">JCM 20706</strain>
    </source>
</reference>
<dbReference type="GO" id="GO:0008168">
    <property type="term" value="F:methyltransferase activity"/>
    <property type="evidence" value="ECO:0007669"/>
    <property type="project" value="UniProtKB-KW"/>
</dbReference>
<keyword evidence="7" id="KW-0234">DNA repair</keyword>
<evidence type="ECO:0000313" key="10">
    <source>
        <dbReference type="Proteomes" id="UP000318126"/>
    </source>
</evidence>
<dbReference type="GO" id="GO:0032993">
    <property type="term" value="C:protein-DNA complex"/>
    <property type="evidence" value="ECO:0007669"/>
    <property type="project" value="TreeGrafter"/>
</dbReference>
<dbReference type="SUPFAM" id="SSF55945">
    <property type="entry name" value="TATA-box binding protein-like"/>
    <property type="match status" value="1"/>
</dbReference>
<dbReference type="Pfam" id="PF12833">
    <property type="entry name" value="HTH_18"/>
    <property type="match status" value="1"/>
</dbReference>
<evidence type="ECO:0000313" key="9">
    <source>
        <dbReference type="EMBL" id="TRY11766.1"/>
    </source>
</evidence>
<dbReference type="OrthoDB" id="9811249at2"/>
<dbReference type="PROSITE" id="PS01124">
    <property type="entry name" value="HTH_ARAC_FAMILY_2"/>
    <property type="match status" value="1"/>
</dbReference>
<keyword evidence="2" id="KW-0808">Transferase</keyword>
<dbReference type="Gene3D" id="3.30.310.20">
    <property type="entry name" value="DNA-3-methyladenine glycosylase AlkA, N-terminal domain"/>
    <property type="match status" value="1"/>
</dbReference>
<evidence type="ECO:0000256" key="1">
    <source>
        <dbReference type="ARBA" id="ARBA00001947"/>
    </source>
</evidence>
<dbReference type="SMART" id="SM00342">
    <property type="entry name" value="HTH_ARAC"/>
    <property type="match status" value="1"/>
</dbReference>
<dbReference type="InterPro" id="IPR004026">
    <property type="entry name" value="Ada_DNA_repair_Zn-bd"/>
</dbReference>
<dbReference type="GO" id="GO:0043565">
    <property type="term" value="F:sequence-specific DNA binding"/>
    <property type="evidence" value="ECO:0007669"/>
    <property type="project" value="InterPro"/>
</dbReference>
<dbReference type="InterPro" id="IPR037046">
    <property type="entry name" value="AlkA_N_sf"/>
</dbReference>
<dbReference type="SUPFAM" id="SSF48150">
    <property type="entry name" value="DNA-glycosylase"/>
    <property type="match status" value="1"/>
</dbReference>
<dbReference type="InterPro" id="IPR011257">
    <property type="entry name" value="DNA_glycosylase"/>
</dbReference>
<gene>
    <name evidence="9" type="ORF">FN961_23220</name>
</gene>
<dbReference type="Pfam" id="PF06029">
    <property type="entry name" value="AlkA_N"/>
    <property type="match status" value="1"/>
</dbReference>
<comment type="cofactor">
    <cofactor evidence="1">
        <name>Zn(2+)</name>
        <dbReference type="ChEBI" id="CHEBI:29105"/>
    </cofactor>
</comment>
<dbReference type="PANTHER" id="PTHR43003">
    <property type="entry name" value="DNA-3-METHYLADENINE GLYCOSYLASE"/>
    <property type="match status" value="1"/>
</dbReference>
<name>A0A553JH45_SHEHA</name>
<dbReference type="SUPFAM" id="SSF57884">
    <property type="entry name" value="Ada DNA repair protein, N-terminal domain (N-Ada 10)"/>
    <property type="match status" value="1"/>
</dbReference>
<dbReference type="GO" id="GO:0032131">
    <property type="term" value="F:alkylated DNA binding"/>
    <property type="evidence" value="ECO:0007669"/>
    <property type="project" value="TreeGrafter"/>
</dbReference>
<evidence type="ECO:0000256" key="4">
    <source>
        <dbReference type="ARBA" id="ARBA00023015"/>
    </source>
</evidence>
<comment type="caution">
    <text evidence="9">The sequence shown here is derived from an EMBL/GenBank/DDBJ whole genome shotgun (WGS) entry which is preliminary data.</text>
</comment>
<keyword evidence="3" id="KW-0227">DNA damage</keyword>
<evidence type="ECO:0000256" key="5">
    <source>
        <dbReference type="ARBA" id="ARBA00023159"/>
    </source>
</evidence>
<dbReference type="GO" id="GO:0006307">
    <property type="term" value="P:DNA alkylation repair"/>
    <property type="evidence" value="ECO:0007669"/>
    <property type="project" value="TreeGrafter"/>
</dbReference>
<evidence type="ECO:0000256" key="6">
    <source>
        <dbReference type="ARBA" id="ARBA00023163"/>
    </source>
</evidence>
<accession>A0A553JH45</accession>
<dbReference type="GO" id="GO:0006285">
    <property type="term" value="P:base-excision repair, AP site formation"/>
    <property type="evidence" value="ECO:0007669"/>
    <property type="project" value="TreeGrafter"/>
</dbReference>